<dbReference type="GO" id="GO:0003777">
    <property type="term" value="F:microtubule motor activity"/>
    <property type="evidence" value="ECO:0007669"/>
    <property type="project" value="InterPro"/>
</dbReference>
<keyword evidence="6 8" id="KW-0505">Motor protein</keyword>
<evidence type="ECO:0000259" key="10">
    <source>
        <dbReference type="PROSITE" id="PS50067"/>
    </source>
</evidence>
<dbReference type="GO" id="GO:0007052">
    <property type="term" value="P:mitotic spindle organization"/>
    <property type="evidence" value="ECO:0007669"/>
    <property type="project" value="TreeGrafter"/>
</dbReference>
<evidence type="ECO:0000256" key="6">
    <source>
        <dbReference type="ARBA" id="ARBA00023175"/>
    </source>
</evidence>
<dbReference type="EMBL" id="JAUTDP010000002">
    <property type="protein sequence ID" value="KAK3401341.1"/>
    <property type="molecule type" value="Genomic_DNA"/>
</dbReference>
<feature type="compositionally biased region" description="Basic residues" evidence="9">
    <location>
        <begin position="779"/>
        <end position="788"/>
    </location>
</feature>
<feature type="compositionally biased region" description="Gly residues" evidence="9">
    <location>
        <begin position="716"/>
        <end position="729"/>
    </location>
</feature>
<gene>
    <name evidence="11" type="ORF">B0T20DRAFT_491842</name>
</gene>
<feature type="compositionally biased region" description="Basic and acidic residues" evidence="9">
    <location>
        <begin position="605"/>
        <end position="619"/>
    </location>
</feature>
<feature type="compositionally biased region" description="Low complexity" evidence="9">
    <location>
        <begin position="589"/>
        <end position="601"/>
    </location>
</feature>
<feature type="region of interest" description="Disordered" evidence="9">
    <location>
        <begin position="570"/>
        <end position="643"/>
    </location>
</feature>
<feature type="compositionally biased region" description="Low complexity" evidence="9">
    <location>
        <begin position="737"/>
        <end position="748"/>
    </location>
</feature>
<evidence type="ECO:0000256" key="9">
    <source>
        <dbReference type="SAM" id="MobiDB-lite"/>
    </source>
</evidence>
<evidence type="ECO:0000256" key="2">
    <source>
        <dbReference type="ARBA" id="ARBA00022499"/>
    </source>
</evidence>
<dbReference type="InterPro" id="IPR027640">
    <property type="entry name" value="Kinesin-like_fam"/>
</dbReference>
<dbReference type="GO" id="GO:0003677">
    <property type="term" value="F:DNA binding"/>
    <property type="evidence" value="ECO:0007669"/>
    <property type="project" value="InterPro"/>
</dbReference>
<dbReference type="GO" id="GO:0008017">
    <property type="term" value="F:microtubule binding"/>
    <property type="evidence" value="ECO:0007669"/>
    <property type="project" value="InterPro"/>
</dbReference>
<dbReference type="SMART" id="SM00129">
    <property type="entry name" value="KISc"/>
    <property type="match status" value="1"/>
</dbReference>
<feature type="compositionally biased region" description="Basic and acidic residues" evidence="9">
    <location>
        <begin position="700"/>
        <end position="713"/>
    </location>
</feature>
<feature type="compositionally biased region" description="Polar residues" evidence="9">
    <location>
        <begin position="444"/>
        <end position="455"/>
    </location>
</feature>
<keyword evidence="2" id="KW-1017">Isopeptide bond</keyword>
<name>A0AAE0PJU2_SORBR</name>
<feature type="compositionally biased region" description="Low complexity" evidence="9">
    <location>
        <begin position="461"/>
        <end position="486"/>
    </location>
</feature>
<proteinExistence type="inferred from homology"/>
<protein>
    <recommendedName>
        <fullName evidence="1">Kinesin-like protein KIF22</fullName>
    </recommendedName>
</protein>
<comment type="similarity">
    <text evidence="8">Belongs to the TRAFAC class myosin-kinesin ATPase superfamily. Kinesin family.</text>
</comment>
<dbReference type="PANTHER" id="PTHR47969">
    <property type="entry name" value="CHROMOSOME-ASSOCIATED KINESIN KIF4A-RELATED"/>
    <property type="match status" value="1"/>
</dbReference>
<sequence length="941" mass="101739">MSVRVVARIRPLLKKELDKDVIVRAAAAEEGKPFTIVKIPNPKNETEEFSYIFNSVYDQSCTQEDLFNAEVYPHIKALFQGLDVTIFAYGVTGTGKTHTMRGGMKMDDRGLIPRLLSNVFRRGKKIEKDSNGETIVDVHLSYYEIYNDKVYDLLEPPEMRTPMGLPLREKEGKTFVVGLTERPCDDVKDFERLYVEANNNRVTAATKLNAHSSRSHAILRVKVTQTTGDMVLESTASAIDLAGSEDNRRTDNNRDRLVESAAINKSLFVLSQCIDAISRGDKRIPYRESKMTRILSLGQNNGITIMILNLAPMRSYHLDTLSSLNVSSRAKRIEVREIENEVVYKQPHRSHSSTSFSGLTNGVLAPRQPLRPIGLGTSNSYTGSAPALARSATDRAAASGAVIEKAEKPSKLFNVYADRAGHKSAASFSGGGGGSGSRIVGPPQANTSQIRQPLSLSGLASRRSMTDTVTTSSSSSSPAETSAIRSGLIGTGASKLARPTGLPLPGSVSAGVSRQNSSSGSGGIQPPSSKTADNTPILTLSAAQIEAMVEKKVAEILAQRALAAAALAPSTPTAIPSTPKSENPPPHPSSSTSSEQKSEPQISEEVQRRLEALERRIEEQSMNSTSRSSSRRGRGYGSRDEKKSAGLQLLLEARKAKEGGDLETALGLYEDALGYFPGQRKLVGKIEKLRLKLGRVERGGWDGDKQLRGEEAGLRQNGGGGGKGQNGSGGREERRSGSVGSSSGSGRRTAMTVSTTDLDMDDEMAASDVEETPSEAEARRRRLLKSRGRSATLGVGLSRSRQQLYSNTTTDSSSEYDDRSPSHSDPEHPAQQEVGPSPRTKQLLDIVNSRDTNLIQSLNGFGTKRAQELVNHLDTRGVGGEGGQGRVQEVKSLGELTTVPGVGIKTVERAYEGLVAMDEEKREELSKKLALRSYYDETETF</sequence>
<organism evidence="11 12">
    <name type="scientific">Sordaria brevicollis</name>
    <dbReference type="NCBI Taxonomy" id="83679"/>
    <lineage>
        <taxon>Eukaryota</taxon>
        <taxon>Fungi</taxon>
        <taxon>Dikarya</taxon>
        <taxon>Ascomycota</taxon>
        <taxon>Pezizomycotina</taxon>
        <taxon>Sordariomycetes</taxon>
        <taxon>Sordariomycetidae</taxon>
        <taxon>Sordariales</taxon>
        <taxon>Sordariaceae</taxon>
        <taxon>Sordaria</taxon>
    </lineage>
</organism>
<dbReference type="GO" id="GO:0005875">
    <property type="term" value="C:microtubule associated complex"/>
    <property type="evidence" value="ECO:0007669"/>
    <property type="project" value="TreeGrafter"/>
</dbReference>
<evidence type="ECO:0000256" key="3">
    <source>
        <dbReference type="ARBA" id="ARBA00022553"/>
    </source>
</evidence>
<evidence type="ECO:0000256" key="5">
    <source>
        <dbReference type="ARBA" id="ARBA00023054"/>
    </source>
</evidence>
<dbReference type="SUPFAM" id="SSF47781">
    <property type="entry name" value="RuvA domain 2-like"/>
    <property type="match status" value="1"/>
</dbReference>
<dbReference type="SUPFAM" id="SSF52540">
    <property type="entry name" value="P-loop containing nucleoside triphosphate hydrolases"/>
    <property type="match status" value="1"/>
</dbReference>
<reference evidence="11" key="1">
    <citation type="journal article" date="2023" name="Mol. Phylogenet. Evol.">
        <title>Genome-scale phylogeny and comparative genomics of the fungal order Sordariales.</title>
        <authorList>
            <person name="Hensen N."/>
            <person name="Bonometti L."/>
            <person name="Westerberg I."/>
            <person name="Brannstrom I.O."/>
            <person name="Guillou S."/>
            <person name="Cros-Aarteil S."/>
            <person name="Calhoun S."/>
            <person name="Haridas S."/>
            <person name="Kuo A."/>
            <person name="Mondo S."/>
            <person name="Pangilinan J."/>
            <person name="Riley R."/>
            <person name="LaButti K."/>
            <person name="Andreopoulos B."/>
            <person name="Lipzen A."/>
            <person name="Chen C."/>
            <person name="Yan M."/>
            <person name="Daum C."/>
            <person name="Ng V."/>
            <person name="Clum A."/>
            <person name="Steindorff A."/>
            <person name="Ohm R.A."/>
            <person name="Martin F."/>
            <person name="Silar P."/>
            <person name="Natvig D.O."/>
            <person name="Lalanne C."/>
            <person name="Gautier V."/>
            <person name="Ament-Velasquez S.L."/>
            <person name="Kruys A."/>
            <person name="Hutchinson M.I."/>
            <person name="Powell A.J."/>
            <person name="Barry K."/>
            <person name="Miller A.N."/>
            <person name="Grigoriev I.V."/>
            <person name="Debuchy R."/>
            <person name="Gladieux P."/>
            <person name="Hiltunen Thoren M."/>
            <person name="Johannesson H."/>
        </authorList>
    </citation>
    <scope>NUCLEOTIDE SEQUENCE</scope>
    <source>
        <strain evidence="11">FGSC 1904</strain>
    </source>
</reference>
<dbReference type="CDD" id="cd00106">
    <property type="entry name" value="KISc"/>
    <property type="match status" value="1"/>
</dbReference>
<feature type="compositionally biased region" description="Low complexity" evidence="9">
    <location>
        <begin position="570"/>
        <end position="581"/>
    </location>
</feature>
<dbReference type="SMART" id="SM00278">
    <property type="entry name" value="HhH1"/>
    <property type="match status" value="2"/>
</dbReference>
<dbReference type="PANTHER" id="PTHR47969:SF9">
    <property type="entry name" value="KINESIN-LIKE PROTEIN"/>
    <property type="match status" value="1"/>
</dbReference>
<keyword evidence="4" id="KW-0493">Microtubule</keyword>
<keyword evidence="8" id="KW-0067">ATP-binding</keyword>
<feature type="compositionally biased region" description="Polar residues" evidence="9">
    <location>
        <begin position="799"/>
        <end position="813"/>
    </location>
</feature>
<evidence type="ECO:0000256" key="7">
    <source>
        <dbReference type="ARBA" id="ARBA00045288"/>
    </source>
</evidence>
<accession>A0AAE0PJU2</accession>
<keyword evidence="8" id="KW-0547">Nucleotide-binding</keyword>
<dbReference type="InterPro" id="IPR036961">
    <property type="entry name" value="Kinesin_motor_dom_sf"/>
</dbReference>
<feature type="region of interest" description="Disordered" evidence="9">
    <location>
        <begin position="700"/>
        <end position="839"/>
    </location>
</feature>
<dbReference type="InterPro" id="IPR001752">
    <property type="entry name" value="Kinesin_motor_dom"/>
</dbReference>
<feature type="compositionally biased region" description="Low complexity" evidence="9">
    <location>
        <begin position="507"/>
        <end position="529"/>
    </location>
</feature>
<dbReference type="GO" id="GO:0005524">
    <property type="term" value="F:ATP binding"/>
    <property type="evidence" value="ECO:0007669"/>
    <property type="project" value="UniProtKB-UniRule"/>
</dbReference>
<reference evidence="11" key="2">
    <citation type="submission" date="2023-07" db="EMBL/GenBank/DDBJ databases">
        <authorList>
            <consortium name="Lawrence Berkeley National Laboratory"/>
            <person name="Haridas S."/>
            <person name="Hensen N."/>
            <person name="Bonometti L."/>
            <person name="Westerberg I."/>
            <person name="Brannstrom I.O."/>
            <person name="Guillou S."/>
            <person name="Cros-Aarteil S."/>
            <person name="Calhoun S."/>
            <person name="Kuo A."/>
            <person name="Mondo S."/>
            <person name="Pangilinan J."/>
            <person name="Riley R."/>
            <person name="LaButti K."/>
            <person name="Andreopoulos B."/>
            <person name="Lipzen A."/>
            <person name="Chen C."/>
            <person name="Yanf M."/>
            <person name="Daum C."/>
            <person name="Ng V."/>
            <person name="Clum A."/>
            <person name="Steindorff A."/>
            <person name="Ohm R."/>
            <person name="Martin F."/>
            <person name="Silar P."/>
            <person name="Natvig D."/>
            <person name="Lalanne C."/>
            <person name="Gautier V."/>
            <person name="Ament-velasquez S.L."/>
            <person name="Kruys A."/>
            <person name="Hutchinson M.I."/>
            <person name="Powell A.J."/>
            <person name="Barry K."/>
            <person name="Miller A.N."/>
            <person name="Grigoriev I.V."/>
            <person name="Debuchy R."/>
            <person name="Gladieux P."/>
            <person name="Thoren M.H."/>
            <person name="Johannesson H."/>
        </authorList>
    </citation>
    <scope>NUCLEOTIDE SEQUENCE</scope>
    <source>
        <strain evidence="11">FGSC 1904</strain>
    </source>
</reference>
<dbReference type="GO" id="GO:0006281">
    <property type="term" value="P:DNA repair"/>
    <property type="evidence" value="ECO:0007669"/>
    <property type="project" value="InterPro"/>
</dbReference>
<keyword evidence="3" id="KW-0597">Phosphoprotein</keyword>
<dbReference type="AlphaFoldDB" id="A0AAE0PJU2"/>
<evidence type="ECO:0000256" key="8">
    <source>
        <dbReference type="PROSITE-ProRule" id="PRU00283"/>
    </source>
</evidence>
<dbReference type="Pfam" id="PF00225">
    <property type="entry name" value="Kinesin"/>
    <property type="match status" value="1"/>
</dbReference>
<dbReference type="Proteomes" id="UP001281003">
    <property type="component" value="Unassembled WGS sequence"/>
</dbReference>
<dbReference type="InterPro" id="IPR010994">
    <property type="entry name" value="RuvA_2-like"/>
</dbReference>
<evidence type="ECO:0000256" key="1">
    <source>
        <dbReference type="ARBA" id="ARBA00018237"/>
    </source>
</evidence>
<dbReference type="InterPro" id="IPR027417">
    <property type="entry name" value="P-loop_NTPase"/>
</dbReference>
<feature type="region of interest" description="Disordered" evidence="9">
    <location>
        <begin position="425"/>
        <end position="535"/>
    </location>
</feature>
<dbReference type="FunFam" id="3.40.850.10:FF:000072">
    <property type="entry name" value="Kinesin family protein"/>
    <property type="match status" value="1"/>
</dbReference>
<comment type="function">
    <text evidence="7">Kinesin family member that is involved in spindle formation and the movements of chromosomes during mitosis and meiosis. Binds to microtubules and to DNA. Plays a role in congression of laterally attached chromosomes in NDC80-depleted cells.</text>
</comment>
<dbReference type="PRINTS" id="PR00380">
    <property type="entry name" value="KINESINHEAVY"/>
</dbReference>
<keyword evidence="5" id="KW-0175">Coiled coil</keyword>
<evidence type="ECO:0000256" key="4">
    <source>
        <dbReference type="ARBA" id="ARBA00022701"/>
    </source>
</evidence>
<feature type="compositionally biased region" description="Basic and acidic residues" evidence="9">
    <location>
        <begin position="816"/>
        <end position="830"/>
    </location>
</feature>
<dbReference type="GO" id="GO:0051231">
    <property type="term" value="P:spindle elongation"/>
    <property type="evidence" value="ECO:0007669"/>
    <property type="project" value="TreeGrafter"/>
</dbReference>
<dbReference type="Gene3D" id="1.10.150.20">
    <property type="entry name" value="5' to 3' exonuclease, C-terminal subdomain"/>
    <property type="match status" value="1"/>
</dbReference>
<dbReference type="Gene3D" id="3.40.850.10">
    <property type="entry name" value="Kinesin motor domain"/>
    <property type="match status" value="1"/>
</dbReference>
<keyword evidence="12" id="KW-1185">Reference proteome</keyword>
<evidence type="ECO:0000313" key="11">
    <source>
        <dbReference type="EMBL" id="KAK3401341.1"/>
    </source>
</evidence>
<dbReference type="GO" id="GO:0005874">
    <property type="term" value="C:microtubule"/>
    <property type="evidence" value="ECO:0007669"/>
    <property type="project" value="UniProtKB-KW"/>
</dbReference>
<evidence type="ECO:0000313" key="12">
    <source>
        <dbReference type="Proteomes" id="UP001281003"/>
    </source>
</evidence>
<dbReference type="PROSITE" id="PS50067">
    <property type="entry name" value="KINESIN_MOTOR_2"/>
    <property type="match status" value="1"/>
</dbReference>
<feature type="compositionally biased region" description="Acidic residues" evidence="9">
    <location>
        <begin position="758"/>
        <end position="774"/>
    </location>
</feature>
<feature type="domain" description="Kinesin motor" evidence="10">
    <location>
        <begin position="2"/>
        <end position="333"/>
    </location>
</feature>
<dbReference type="GO" id="GO:0007018">
    <property type="term" value="P:microtubule-based movement"/>
    <property type="evidence" value="ECO:0007669"/>
    <property type="project" value="InterPro"/>
</dbReference>
<dbReference type="InterPro" id="IPR003583">
    <property type="entry name" value="Hlx-hairpin-Hlx_DNA-bd_motif"/>
</dbReference>
<comment type="caution">
    <text evidence="11">The sequence shown here is derived from an EMBL/GenBank/DDBJ whole genome shotgun (WGS) entry which is preliminary data.</text>
</comment>
<feature type="binding site" evidence="8">
    <location>
        <begin position="90"/>
        <end position="97"/>
    </location>
    <ligand>
        <name>ATP</name>
        <dbReference type="ChEBI" id="CHEBI:30616"/>
    </ligand>
</feature>